<accession>A0A1H9Z316</accession>
<organism evidence="1 2">
    <name type="scientific">Paracoccus homiensis</name>
    <dbReference type="NCBI Taxonomy" id="364199"/>
    <lineage>
        <taxon>Bacteria</taxon>
        <taxon>Pseudomonadati</taxon>
        <taxon>Pseudomonadota</taxon>
        <taxon>Alphaproteobacteria</taxon>
        <taxon>Rhodobacterales</taxon>
        <taxon>Paracoccaceae</taxon>
        <taxon>Paracoccus</taxon>
    </lineage>
</organism>
<gene>
    <name evidence="1" type="ORF">SAMN04489858_101395</name>
</gene>
<evidence type="ECO:0000313" key="1">
    <source>
        <dbReference type="EMBL" id="SES75885.1"/>
    </source>
</evidence>
<protein>
    <submittedName>
        <fullName evidence="1">Uncharacterized protein</fullName>
    </submittedName>
</protein>
<proteinExistence type="predicted"/>
<sequence length="99" mass="10872">MRHLKQAREAVIAGDAARAMAAIEKLSKAGEMRVDDAARPHLQRQVEELHQLALAAQKGARMAMDQVRAIVEAARSLQTYDSVGARRVAVTVAPVPRRY</sequence>
<name>A0A1H9Z316_9RHOB</name>
<dbReference type="STRING" id="364199.SAMN04489858_101395"/>
<evidence type="ECO:0000313" key="2">
    <source>
        <dbReference type="Proteomes" id="UP000199180"/>
    </source>
</evidence>
<dbReference type="EMBL" id="FOHO01000001">
    <property type="protein sequence ID" value="SES75885.1"/>
    <property type="molecule type" value="Genomic_DNA"/>
</dbReference>
<reference evidence="1 2" key="1">
    <citation type="submission" date="2016-10" db="EMBL/GenBank/DDBJ databases">
        <authorList>
            <person name="de Groot N.N."/>
        </authorList>
    </citation>
    <scope>NUCLEOTIDE SEQUENCE [LARGE SCALE GENOMIC DNA]</scope>
    <source>
        <strain evidence="1 2">DSM 17862</strain>
    </source>
</reference>
<dbReference type="Proteomes" id="UP000199180">
    <property type="component" value="Unassembled WGS sequence"/>
</dbReference>
<dbReference type="AlphaFoldDB" id="A0A1H9Z316"/>
<keyword evidence="2" id="KW-1185">Reference proteome</keyword>